<dbReference type="PANTHER" id="PTHR23306:SF3">
    <property type="entry name" value="TUMOR SUPPRESSOR PROTEIN 101"/>
    <property type="match status" value="1"/>
</dbReference>
<evidence type="ECO:0000256" key="3">
    <source>
        <dbReference type="ARBA" id="ARBA00022448"/>
    </source>
</evidence>
<dbReference type="PROSITE" id="PS51322">
    <property type="entry name" value="UEV"/>
    <property type="match status" value="1"/>
</dbReference>
<evidence type="ECO:0000256" key="2">
    <source>
        <dbReference type="ARBA" id="ARBA00009594"/>
    </source>
</evidence>
<protein>
    <submittedName>
        <fullName evidence="12">Tumor susceptibility gene 101 protein isoform X1</fullName>
    </submittedName>
</protein>
<dbReference type="GO" id="GO:0000813">
    <property type="term" value="C:ESCRT I complex"/>
    <property type="evidence" value="ECO:0007669"/>
    <property type="project" value="TreeGrafter"/>
</dbReference>
<evidence type="ECO:0000256" key="6">
    <source>
        <dbReference type="ARBA" id="ARBA00023054"/>
    </source>
</evidence>
<keyword evidence="4" id="KW-0967">Endosome</keyword>
<comment type="similarity">
    <text evidence="2">Belongs to the ubiquitin-conjugating enzyme family. UEV subfamily.</text>
</comment>
<feature type="domain" description="SB" evidence="9">
    <location>
        <begin position="335"/>
        <end position="401"/>
    </location>
</feature>
<dbReference type="Pfam" id="PF05743">
    <property type="entry name" value="UEV"/>
    <property type="match status" value="1"/>
</dbReference>
<dbReference type="PROSITE" id="PS51312">
    <property type="entry name" value="SB"/>
    <property type="match status" value="1"/>
</dbReference>
<reference evidence="12" key="1">
    <citation type="submission" date="2025-08" db="UniProtKB">
        <authorList>
            <consortium name="RefSeq"/>
        </authorList>
    </citation>
    <scope>IDENTIFICATION</scope>
    <source>
        <tissue evidence="12">Entire body</tissue>
    </source>
</reference>
<dbReference type="InterPro" id="IPR037202">
    <property type="entry name" value="ESCRT_assembly_dom"/>
</dbReference>
<dbReference type="GO" id="GO:0008333">
    <property type="term" value="P:endosome to lysosome transport"/>
    <property type="evidence" value="ECO:0007669"/>
    <property type="project" value="TreeGrafter"/>
</dbReference>
<evidence type="ECO:0000259" key="9">
    <source>
        <dbReference type="PROSITE" id="PS51312"/>
    </source>
</evidence>
<dbReference type="RefSeq" id="XP_018320961.1">
    <property type="nucleotide sequence ID" value="XM_018465459.2"/>
</dbReference>
<evidence type="ECO:0000256" key="5">
    <source>
        <dbReference type="ARBA" id="ARBA00022927"/>
    </source>
</evidence>
<dbReference type="STRING" id="224129.A0A1W4WAE1"/>
<evidence type="ECO:0000256" key="7">
    <source>
        <dbReference type="PROSITE-ProRule" id="PRU00644"/>
    </source>
</evidence>
<accession>A0A1W4WAE1</accession>
<dbReference type="Proteomes" id="UP000192223">
    <property type="component" value="Unplaced"/>
</dbReference>
<keyword evidence="11" id="KW-1185">Reference proteome</keyword>
<dbReference type="CDD" id="cd11685">
    <property type="entry name" value="UEV_TSG101-like"/>
    <property type="match status" value="1"/>
</dbReference>
<dbReference type="GO" id="GO:0043130">
    <property type="term" value="F:ubiquitin binding"/>
    <property type="evidence" value="ECO:0007669"/>
    <property type="project" value="TreeGrafter"/>
</dbReference>
<organism evidence="11 12">
    <name type="scientific">Agrilus planipennis</name>
    <name type="common">Emerald ash borer</name>
    <name type="synonym">Agrilus marcopoli</name>
    <dbReference type="NCBI Taxonomy" id="224129"/>
    <lineage>
        <taxon>Eukaryota</taxon>
        <taxon>Metazoa</taxon>
        <taxon>Ecdysozoa</taxon>
        <taxon>Arthropoda</taxon>
        <taxon>Hexapoda</taxon>
        <taxon>Insecta</taxon>
        <taxon>Pterygota</taxon>
        <taxon>Neoptera</taxon>
        <taxon>Endopterygota</taxon>
        <taxon>Coleoptera</taxon>
        <taxon>Polyphaga</taxon>
        <taxon>Elateriformia</taxon>
        <taxon>Buprestoidea</taxon>
        <taxon>Buprestidae</taxon>
        <taxon>Agrilinae</taxon>
        <taxon>Agrilus</taxon>
    </lineage>
</organism>
<dbReference type="Gene3D" id="6.10.140.820">
    <property type="match status" value="1"/>
</dbReference>
<dbReference type="PANTHER" id="PTHR23306">
    <property type="entry name" value="TUMOR SUSCEPTIBILITY GENE 101 PROTEIN-RELATED"/>
    <property type="match status" value="1"/>
</dbReference>
<sequence length="401" mass="45342">MVDENRIRQWLTSANYHNPDITLREILNVVKHYPGLTPLNETYTFLFQVFNDGTQMDLVNLGGTIPVRYKGNVYNIPICIWLMDTHPKNAPICYVKPTSDMAIKVSMFVDQNGKIYLPYLHDWVPHTSDLLGLIQVMIVTFGEQPPVFAKPKDDAPYPSSTYMPQPASSSFLPYPAASSYQPGGYGGYPPYPPVSSSAFPSYPPYPTPSYPPYPPTSSFPGIKPAPPIPGSTGTIKDEHIRESLLTAIEEKLMRRMKEQFQQNQAELDTLRKTHEELKHGKAKLDSMLQAMEKEKSDLEKNILLLKDKEQELENAIERLSNQESIDVDDAVITTAPLYKQLLNAYAEEAAIEDAIYYMGEALRCGVIDLDVFLRQVRMLSRKQFMLRALMQKCRQKAGLAA</sequence>
<evidence type="ECO:0000313" key="11">
    <source>
        <dbReference type="Proteomes" id="UP000192223"/>
    </source>
</evidence>
<dbReference type="FunCoup" id="A0A1W4WAE1">
    <property type="interactions" value="866"/>
</dbReference>
<evidence type="ECO:0000259" key="10">
    <source>
        <dbReference type="PROSITE" id="PS51322"/>
    </source>
</evidence>
<proteinExistence type="inferred from homology"/>
<dbReference type="SUPFAM" id="SSF54495">
    <property type="entry name" value="UBC-like"/>
    <property type="match status" value="1"/>
</dbReference>
<dbReference type="InterPro" id="IPR016135">
    <property type="entry name" value="UBQ-conjugating_enzyme/RWD"/>
</dbReference>
<dbReference type="GO" id="GO:0015031">
    <property type="term" value="P:protein transport"/>
    <property type="evidence" value="ECO:0007669"/>
    <property type="project" value="UniProtKB-UniRule"/>
</dbReference>
<comment type="subcellular location">
    <subcellularLocation>
        <location evidence="1">Endosome</location>
    </subcellularLocation>
</comment>
<keyword evidence="6 8" id="KW-0175">Coiled coil</keyword>
<keyword evidence="3 7" id="KW-0813">Transport</keyword>
<dbReference type="GeneID" id="108734069"/>
<dbReference type="OrthoDB" id="306304at2759"/>
<feature type="domain" description="UEV" evidence="10">
    <location>
        <begin position="3"/>
        <end position="151"/>
    </location>
</feature>
<evidence type="ECO:0000256" key="8">
    <source>
        <dbReference type="SAM" id="Coils"/>
    </source>
</evidence>
<dbReference type="KEGG" id="apln:108734069"/>
<evidence type="ECO:0000256" key="4">
    <source>
        <dbReference type="ARBA" id="ARBA00022753"/>
    </source>
</evidence>
<dbReference type="InterPro" id="IPR008883">
    <property type="entry name" value="UEV_N"/>
</dbReference>
<dbReference type="AlphaFoldDB" id="A0A1W4WAE1"/>
<dbReference type="Gene3D" id="3.10.110.10">
    <property type="entry name" value="Ubiquitin Conjugating Enzyme"/>
    <property type="match status" value="1"/>
</dbReference>
<evidence type="ECO:0000313" key="12">
    <source>
        <dbReference type="RefSeq" id="XP_018320961.1"/>
    </source>
</evidence>
<name>A0A1W4WAE1_AGRPL</name>
<dbReference type="CTD" id="7251"/>
<feature type="coiled-coil region" evidence="8">
    <location>
        <begin position="253"/>
        <end position="325"/>
    </location>
</feature>
<dbReference type="Pfam" id="PF09454">
    <property type="entry name" value="Vps23_core"/>
    <property type="match status" value="1"/>
</dbReference>
<gene>
    <name evidence="12" type="primary">LOC108734069</name>
</gene>
<dbReference type="Gene3D" id="6.10.250.370">
    <property type="match status" value="1"/>
</dbReference>
<evidence type="ECO:0000256" key="1">
    <source>
        <dbReference type="ARBA" id="ARBA00004177"/>
    </source>
</evidence>
<keyword evidence="5 7" id="KW-0653">Protein transport</keyword>
<dbReference type="SUPFAM" id="SSF140111">
    <property type="entry name" value="Endosomal sorting complex assembly domain"/>
    <property type="match status" value="1"/>
</dbReference>
<dbReference type="InterPro" id="IPR017916">
    <property type="entry name" value="SB_dom"/>
</dbReference>
<dbReference type="InterPro" id="IPR052070">
    <property type="entry name" value="ESCRT-I_UEV_domain"/>
</dbReference>
<dbReference type="InParanoid" id="A0A1W4WAE1"/>